<keyword evidence="6" id="KW-0735">Signal-anchor</keyword>
<proteinExistence type="inferred from homology"/>
<dbReference type="OrthoDB" id="8057520at2759"/>
<dbReference type="FunFam" id="3.90.550.10:FF:000042">
    <property type="entry name" value="Glucoside xylosyltransferase 1"/>
    <property type="match status" value="1"/>
</dbReference>
<evidence type="ECO:0000256" key="9">
    <source>
        <dbReference type="ARBA" id="ARBA00023180"/>
    </source>
</evidence>
<dbReference type="PhylomeDB" id="B4QUA9"/>
<dbReference type="PANTHER" id="PTHR46012">
    <property type="entry name" value="IP22168P"/>
    <property type="match status" value="1"/>
</dbReference>
<organism evidence="14 15">
    <name type="scientific">Drosophila simulans</name>
    <name type="common">Fruit fly</name>
    <dbReference type="NCBI Taxonomy" id="7240"/>
    <lineage>
        <taxon>Eukaryota</taxon>
        <taxon>Metazoa</taxon>
        <taxon>Ecdysozoa</taxon>
        <taxon>Arthropoda</taxon>
        <taxon>Hexapoda</taxon>
        <taxon>Insecta</taxon>
        <taxon>Pterygota</taxon>
        <taxon>Neoptera</taxon>
        <taxon>Endopterygota</taxon>
        <taxon>Diptera</taxon>
        <taxon>Brachycera</taxon>
        <taxon>Muscomorpha</taxon>
        <taxon>Ephydroidea</taxon>
        <taxon>Drosophilidae</taxon>
        <taxon>Drosophila</taxon>
        <taxon>Sophophora</taxon>
    </lineage>
</organism>
<evidence type="ECO:0000256" key="2">
    <source>
        <dbReference type="ARBA" id="ARBA00006351"/>
    </source>
</evidence>
<dbReference type="AlphaFoldDB" id="B4QUA9"/>
<dbReference type="SMR" id="B4QUA9"/>
<evidence type="ECO:0000256" key="5">
    <source>
        <dbReference type="ARBA" id="ARBA00022692"/>
    </source>
</evidence>
<evidence type="ECO:0000256" key="8">
    <source>
        <dbReference type="ARBA" id="ARBA00023136"/>
    </source>
</evidence>
<dbReference type="GO" id="GO:0016020">
    <property type="term" value="C:membrane"/>
    <property type="evidence" value="ECO:0007669"/>
    <property type="project" value="UniProtKB-SubCell"/>
</dbReference>
<keyword evidence="9" id="KW-0325">Glycoprotein</keyword>
<dbReference type="HOGENOM" id="CLU_040965_1_0_1"/>
<evidence type="ECO:0000256" key="3">
    <source>
        <dbReference type="ARBA" id="ARBA00022676"/>
    </source>
</evidence>
<evidence type="ECO:0000256" key="13">
    <source>
        <dbReference type="SAM" id="MobiDB-lite"/>
    </source>
</evidence>
<dbReference type="InterPro" id="IPR051993">
    <property type="entry name" value="Glycosyltransferase_8"/>
</dbReference>
<feature type="compositionally biased region" description="Basic residues" evidence="13">
    <location>
        <begin position="151"/>
        <end position="163"/>
    </location>
</feature>
<dbReference type="STRING" id="7240.B4QUA9"/>
<dbReference type="Gene3D" id="3.90.550.10">
    <property type="entry name" value="Spore Coat Polysaccharide Biosynthesis Protein SpsA, Chain A"/>
    <property type="match status" value="1"/>
</dbReference>
<comment type="catalytic activity">
    <reaction evidence="12">
        <text>3-O-(beta-D-glucosyl)-L-seryl-[EGF-like domain protein] + UDP-alpha-D-xylose = 3-O-[alpha-D-xylosyl-(1-&gt;3)-beta-D-glucosyl]-L-seryl-[EGF-like domain protein] + UDP + H(+)</text>
        <dbReference type="Rhea" id="RHEA:56064"/>
        <dbReference type="Rhea" id="RHEA-COMP:14610"/>
        <dbReference type="Rhea" id="RHEA-COMP:14611"/>
        <dbReference type="ChEBI" id="CHEBI:15378"/>
        <dbReference type="ChEBI" id="CHEBI:57632"/>
        <dbReference type="ChEBI" id="CHEBI:58223"/>
        <dbReference type="ChEBI" id="CHEBI:140575"/>
        <dbReference type="ChEBI" id="CHEBI:140576"/>
        <dbReference type="EC" id="2.4.2.42"/>
    </reaction>
</comment>
<dbReference type="EMBL" id="CM000364">
    <property type="protein sequence ID" value="EDX14346.1"/>
    <property type="molecule type" value="Genomic_DNA"/>
</dbReference>
<name>B4QUA9_DROSI</name>
<reference evidence="14 15" key="1">
    <citation type="journal article" date="2007" name="Nature">
        <title>Evolution of genes and genomes on the Drosophila phylogeny.</title>
        <authorList>
            <consortium name="Drosophila 12 Genomes Consortium"/>
            <person name="Clark A.G."/>
            <person name="Eisen M.B."/>
            <person name="Smith D.R."/>
            <person name="Bergman C.M."/>
            <person name="Oliver B."/>
            <person name="Markow T.A."/>
            <person name="Kaufman T.C."/>
            <person name="Kellis M."/>
            <person name="Gelbart W."/>
            <person name="Iyer V.N."/>
            <person name="Pollard D.A."/>
            <person name="Sackton T.B."/>
            <person name="Larracuente A.M."/>
            <person name="Singh N.D."/>
            <person name="Abad J.P."/>
            <person name="Abt D.N."/>
            <person name="Adryan B."/>
            <person name="Aguade M."/>
            <person name="Akashi H."/>
            <person name="Anderson W.W."/>
            <person name="Aquadro C.F."/>
            <person name="Ardell D.H."/>
            <person name="Arguello R."/>
            <person name="Artieri C.G."/>
            <person name="Barbash D.A."/>
            <person name="Barker D."/>
            <person name="Barsanti P."/>
            <person name="Batterham P."/>
            <person name="Batzoglou S."/>
            <person name="Begun D."/>
            <person name="Bhutkar A."/>
            <person name="Blanco E."/>
            <person name="Bosak S.A."/>
            <person name="Bradley R.K."/>
            <person name="Brand A.D."/>
            <person name="Brent M.R."/>
            <person name="Brooks A.N."/>
            <person name="Brown R.H."/>
            <person name="Butlin R.K."/>
            <person name="Caggese C."/>
            <person name="Calvi B.R."/>
            <person name="Bernardo de Carvalho A."/>
            <person name="Caspi A."/>
            <person name="Castrezana S."/>
            <person name="Celniker S.E."/>
            <person name="Chang J.L."/>
            <person name="Chapple C."/>
            <person name="Chatterji S."/>
            <person name="Chinwalla A."/>
            <person name="Civetta A."/>
            <person name="Clifton S.W."/>
            <person name="Comeron J.M."/>
            <person name="Costello J.C."/>
            <person name="Coyne J.A."/>
            <person name="Daub J."/>
            <person name="David R.G."/>
            <person name="Delcher A.L."/>
            <person name="Delehaunty K."/>
            <person name="Do C.B."/>
            <person name="Ebling H."/>
            <person name="Edwards K."/>
            <person name="Eickbush T."/>
            <person name="Evans J.D."/>
            <person name="Filipski A."/>
            <person name="Findeiss S."/>
            <person name="Freyhult E."/>
            <person name="Fulton L."/>
            <person name="Fulton R."/>
            <person name="Garcia A.C."/>
            <person name="Gardiner A."/>
            <person name="Garfield D.A."/>
            <person name="Garvin B.E."/>
            <person name="Gibson G."/>
            <person name="Gilbert D."/>
            <person name="Gnerre S."/>
            <person name="Godfrey J."/>
            <person name="Good R."/>
            <person name="Gotea V."/>
            <person name="Gravely B."/>
            <person name="Greenberg A.J."/>
            <person name="Griffiths-Jones S."/>
            <person name="Gross S."/>
            <person name="Guigo R."/>
            <person name="Gustafson E.A."/>
            <person name="Haerty W."/>
            <person name="Hahn M.W."/>
            <person name="Halligan D.L."/>
            <person name="Halpern A.L."/>
            <person name="Halter G.M."/>
            <person name="Han M.V."/>
            <person name="Heger A."/>
            <person name="Hillier L."/>
            <person name="Hinrichs A.S."/>
            <person name="Holmes I."/>
            <person name="Hoskins R.A."/>
            <person name="Hubisz M.J."/>
            <person name="Hultmark D."/>
            <person name="Huntley M.A."/>
            <person name="Jaffe D.B."/>
            <person name="Jagadeeshan S."/>
            <person name="Jeck W.R."/>
            <person name="Johnson J."/>
            <person name="Jones C.D."/>
            <person name="Jordan W.C."/>
            <person name="Karpen G.H."/>
            <person name="Kataoka E."/>
            <person name="Keightley P.D."/>
            <person name="Kheradpour P."/>
            <person name="Kirkness E.F."/>
            <person name="Koerich L.B."/>
            <person name="Kristiansen K."/>
            <person name="Kudrna D."/>
            <person name="Kulathinal R.J."/>
            <person name="Kumar S."/>
            <person name="Kwok R."/>
            <person name="Lander E."/>
            <person name="Langley C.H."/>
            <person name="Lapoint R."/>
            <person name="Lazzaro B.P."/>
            <person name="Lee S.J."/>
            <person name="Levesque L."/>
            <person name="Li R."/>
            <person name="Lin C.F."/>
            <person name="Lin M.F."/>
            <person name="Lindblad-Toh K."/>
            <person name="Llopart A."/>
            <person name="Long M."/>
            <person name="Low L."/>
            <person name="Lozovsky E."/>
            <person name="Lu J."/>
            <person name="Luo M."/>
            <person name="Machado C.A."/>
            <person name="Makalowski W."/>
            <person name="Marzo M."/>
            <person name="Matsuda M."/>
            <person name="Matzkin L."/>
            <person name="McAllister B."/>
            <person name="McBride C.S."/>
            <person name="McKernan B."/>
            <person name="McKernan K."/>
            <person name="Mendez-Lago M."/>
            <person name="Minx P."/>
            <person name="Mollenhauer M.U."/>
            <person name="Montooth K."/>
            <person name="Mount S.M."/>
            <person name="Mu X."/>
            <person name="Myers E."/>
            <person name="Negre B."/>
            <person name="Newfeld S."/>
            <person name="Nielsen R."/>
            <person name="Noor M.A."/>
            <person name="O'Grady P."/>
            <person name="Pachter L."/>
            <person name="Papaceit M."/>
            <person name="Parisi M.J."/>
            <person name="Parisi M."/>
            <person name="Parts L."/>
            <person name="Pedersen J.S."/>
            <person name="Pesole G."/>
            <person name="Phillippy A.M."/>
            <person name="Ponting C.P."/>
            <person name="Pop M."/>
            <person name="Porcelli D."/>
            <person name="Powell J.R."/>
            <person name="Prohaska S."/>
            <person name="Pruitt K."/>
            <person name="Puig M."/>
            <person name="Quesneville H."/>
            <person name="Ram K.R."/>
            <person name="Rand D."/>
            <person name="Rasmussen M.D."/>
            <person name="Reed L.K."/>
            <person name="Reenan R."/>
            <person name="Reily A."/>
            <person name="Remington K.A."/>
            <person name="Rieger T.T."/>
            <person name="Ritchie M.G."/>
            <person name="Robin C."/>
            <person name="Rogers Y.H."/>
            <person name="Rohde C."/>
            <person name="Rozas J."/>
            <person name="Rubenfield M.J."/>
            <person name="Ruiz A."/>
            <person name="Russo S."/>
            <person name="Salzberg S.L."/>
            <person name="Sanchez-Gracia A."/>
            <person name="Saranga D.J."/>
            <person name="Sato H."/>
            <person name="Schaeffer S.W."/>
            <person name="Schatz M.C."/>
            <person name="Schlenke T."/>
            <person name="Schwartz R."/>
            <person name="Segarra C."/>
            <person name="Singh R.S."/>
            <person name="Sirot L."/>
            <person name="Sirota M."/>
            <person name="Sisneros N.B."/>
            <person name="Smith C.D."/>
            <person name="Smith T.F."/>
            <person name="Spieth J."/>
            <person name="Stage D.E."/>
            <person name="Stark A."/>
            <person name="Stephan W."/>
            <person name="Strausberg R.L."/>
            <person name="Strempel S."/>
            <person name="Sturgill D."/>
            <person name="Sutton G."/>
            <person name="Sutton G.G."/>
            <person name="Tao W."/>
            <person name="Teichmann S."/>
            <person name="Tobari Y.N."/>
            <person name="Tomimura Y."/>
            <person name="Tsolas J.M."/>
            <person name="Valente V.L."/>
            <person name="Venter E."/>
            <person name="Venter J.C."/>
            <person name="Vicario S."/>
            <person name="Vieira F.G."/>
            <person name="Vilella A.J."/>
            <person name="Villasante A."/>
            <person name="Walenz B."/>
            <person name="Wang J."/>
            <person name="Wasserman M."/>
            <person name="Watts T."/>
            <person name="Wilson D."/>
            <person name="Wilson R.K."/>
            <person name="Wing R.A."/>
            <person name="Wolfner M.F."/>
            <person name="Wong A."/>
            <person name="Wong G.K."/>
            <person name="Wu C.I."/>
            <person name="Wu G."/>
            <person name="Yamamoto D."/>
            <person name="Yang H.P."/>
            <person name="Yang S.P."/>
            <person name="Yorke J.A."/>
            <person name="Yoshida K."/>
            <person name="Zdobnov E."/>
            <person name="Zhang P."/>
            <person name="Zhang Y."/>
            <person name="Zimin A.V."/>
            <person name="Baldwin J."/>
            <person name="Abdouelleil A."/>
            <person name="Abdulkadir J."/>
            <person name="Abebe A."/>
            <person name="Abera B."/>
            <person name="Abreu J."/>
            <person name="Acer S.C."/>
            <person name="Aftuck L."/>
            <person name="Alexander A."/>
            <person name="An P."/>
            <person name="Anderson E."/>
            <person name="Anderson S."/>
            <person name="Arachi H."/>
            <person name="Azer M."/>
            <person name="Bachantsang P."/>
            <person name="Barry A."/>
            <person name="Bayul T."/>
            <person name="Berlin A."/>
            <person name="Bessette D."/>
            <person name="Bloom T."/>
            <person name="Blye J."/>
            <person name="Boguslavskiy L."/>
            <person name="Bonnet C."/>
            <person name="Boukhgalter B."/>
            <person name="Bourzgui I."/>
            <person name="Brown A."/>
            <person name="Cahill P."/>
            <person name="Channer S."/>
            <person name="Cheshatsang Y."/>
            <person name="Chuda L."/>
            <person name="Citroen M."/>
            <person name="Collymore A."/>
            <person name="Cooke P."/>
            <person name="Costello M."/>
            <person name="D'Aco K."/>
            <person name="Daza R."/>
            <person name="De Haan G."/>
            <person name="DeGray S."/>
            <person name="DeMaso C."/>
            <person name="Dhargay N."/>
            <person name="Dooley K."/>
            <person name="Dooley E."/>
            <person name="Doricent M."/>
            <person name="Dorje P."/>
            <person name="Dorjee K."/>
            <person name="Dupes A."/>
            <person name="Elong R."/>
            <person name="Falk J."/>
            <person name="Farina A."/>
            <person name="Faro S."/>
            <person name="Ferguson D."/>
            <person name="Fisher S."/>
            <person name="Foley C.D."/>
            <person name="Franke A."/>
            <person name="Friedrich D."/>
            <person name="Gadbois L."/>
            <person name="Gearin G."/>
            <person name="Gearin C.R."/>
            <person name="Giannoukos G."/>
            <person name="Goode T."/>
            <person name="Graham J."/>
            <person name="Grandbois E."/>
            <person name="Grewal S."/>
            <person name="Gyaltsen K."/>
            <person name="Hafez N."/>
            <person name="Hagos B."/>
            <person name="Hall J."/>
            <person name="Henson C."/>
            <person name="Hollinger A."/>
            <person name="Honan T."/>
            <person name="Huard M.D."/>
            <person name="Hughes L."/>
            <person name="Hurhula B."/>
            <person name="Husby M.E."/>
            <person name="Kamat A."/>
            <person name="Kanga B."/>
            <person name="Kashin S."/>
            <person name="Khazanovich D."/>
            <person name="Kisner P."/>
            <person name="Lance K."/>
            <person name="Lara M."/>
            <person name="Lee W."/>
            <person name="Lennon N."/>
            <person name="Letendre F."/>
            <person name="LeVine R."/>
            <person name="Lipovsky A."/>
            <person name="Liu X."/>
            <person name="Liu J."/>
            <person name="Liu S."/>
            <person name="Lokyitsang T."/>
            <person name="Lokyitsang Y."/>
            <person name="Lubonja R."/>
            <person name="Lui A."/>
            <person name="MacDonald P."/>
            <person name="Magnisalis V."/>
            <person name="Maru K."/>
            <person name="Matthews C."/>
            <person name="McCusker W."/>
            <person name="McDonough S."/>
            <person name="Mehta T."/>
            <person name="Meldrim J."/>
            <person name="Meneus L."/>
            <person name="Mihai O."/>
            <person name="Mihalev A."/>
            <person name="Mihova T."/>
            <person name="Mittelman R."/>
            <person name="Mlenga V."/>
            <person name="Montmayeur A."/>
            <person name="Mulrain L."/>
            <person name="Navidi A."/>
            <person name="Naylor J."/>
            <person name="Negash T."/>
            <person name="Nguyen T."/>
            <person name="Nguyen N."/>
            <person name="Nicol R."/>
            <person name="Norbu C."/>
            <person name="Norbu N."/>
            <person name="Novod N."/>
            <person name="O'Neill B."/>
            <person name="Osman S."/>
            <person name="Markiewicz E."/>
            <person name="Oyono O.L."/>
            <person name="Patti C."/>
            <person name="Phunkhang P."/>
            <person name="Pierre F."/>
            <person name="Priest M."/>
            <person name="Raghuraman S."/>
            <person name="Rege F."/>
            <person name="Reyes R."/>
            <person name="Rise C."/>
            <person name="Rogov P."/>
            <person name="Ross K."/>
            <person name="Ryan E."/>
            <person name="Settipalli S."/>
            <person name="Shea T."/>
            <person name="Sherpa N."/>
            <person name="Shi L."/>
            <person name="Shih D."/>
            <person name="Sparrow T."/>
            <person name="Spaulding J."/>
            <person name="Stalker J."/>
            <person name="Stange-Thomann N."/>
            <person name="Stavropoulos S."/>
            <person name="Stone C."/>
            <person name="Strader C."/>
            <person name="Tesfaye S."/>
            <person name="Thomson T."/>
            <person name="Thoulutsang Y."/>
            <person name="Thoulutsang D."/>
            <person name="Topham K."/>
            <person name="Topping I."/>
            <person name="Tsamla T."/>
            <person name="Vassiliev H."/>
            <person name="Vo A."/>
            <person name="Wangchuk T."/>
            <person name="Wangdi T."/>
            <person name="Weiand M."/>
            <person name="Wilkinson J."/>
            <person name="Wilson A."/>
            <person name="Yadav S."/>
            <person name="Young G."/>
            <person name="Yu Q."/>
            <person name="Zembek L."/>
            <person name="Zhong D."/>
            <person name="Zimmer A."/>
            <person name="Zwirko Z."/>
            <person name="Jaffe D.B."/>
            <person name="Alvarez P."/>
            <person name="Brockman W."/>
            <person name="Butler J."/>
            <person name="Chin C."/>
            <person name="Gnerre S."/>
            <person name="Grabherr M."/>
            <person name="Kleber M."/>
            <person name="Mauceli E."/>
            <person name="MacCallum I."/>
        </authorList>
    </citation>
    <scope>NUCLEOTIDE SEQUENCE [LARGE SCALE GENOMIC DNA]</scope>
    <source>
        <strain evidence="15">white501</strain>
    </source>
</reference>
<keyword evidence="4" id="KW-0808">Transferase</keyword>
<feature type="region of interest" description="Disordered" evidence="13">
    <location>
        <begin position="148"/>
        <end position="171"/>
    </location>
</feature>
<dbReference type="InterPro" id="IPR029044">
    <property type="entry name" value="Nucleotide-diphossugar_trans"/>
</dbReference>
<evidence type="ECO:0000313" key="14">
    <source>
        <dbReference type="EMBL" id="EDX14346.1"/>
    </source>
</evidence>
<keyword evidence="5" id="KW-0812">Transmembrane</keyword>
<accession>B4QUA9</accession>
<keyword evidence="15" id="KW-1185">Reference proteome</keyword>
<gene>
    <name evidence="14" type="primary">Dsim\GD18236</name>
    <name evidence="14" type="ORF">Dsim_GD18236</name>
</gene>
<dbReference type="Bgee" id="FBgn0189770">
    <property type="expression patterns" value="Expressed in female reproductive system and 2 other cell types or tissues"/>
</dbReference>
<dbReference type="PANTHER" id="PTHR46012:SF2">
    <property type="entry name" value="IP22168P"/>
    <property type="match status" value="1"/>
</dbReference>
<comment type="subcellular location">
    <subcellularLocation>
        <location evidence="1">Membrane</location>
        <topology evidence="1">Single-pass type II membrane protein</topology>
    </subcellularLocation>
</comment>
<dbReference type="Proteomes" id="UP000000304">
    <property type="component" value="Chromosome 3R"/>
</dbReference>
<dbReference type="GO" id="GO:0180059">
    <property type="term" value="P:protein O-linked glycosylation via glucose"/>
    <property type="evidence" value="ECO:0007669"/>
    <property type="project" value="EnsemblMetazoa"/>
</dbReference>
<dbReference type="SUPFAM" id="SSF53448">
    <property type="entry name" value="Nucleotide-diphospho-sugar transferases"/>
    <property type="match status" value="1"/>
</dbReference>
<evidence type="ECO:0000256" key="4">
    <source>
        <dbReference type="ARBA" id="ARBA00022679"/>
    </source>
</evidence>
<evidence type="ECO:0000256" key="6">
    <source>
        <dbReference type="ARBA" id="ARBA00022968"/>
    </source>
</evidence>
<dbReference type="GO" id="GO:0045746">
    <property type="term" value="P:negative regulation of Notch signaling pathway"/>
    <property type="evidence" value="ECO:0007669"/>
    <property type="project" value="EnsemblMetazoa"/>
</dbReference>
<dbReference type="GO" id="GO:0140563">
    <property type="term" value="F:UDP-D-xylose:beta-D-glucoside alpha-1,3-D-xylosyltransferase activity"/>
    <property type="evidence" value="ECO:0007669"/>
    <property type="project" value="UniProtKB-EC"/>
</dbReference>
<keyword evidence="7" id="KW-1133">Transmembrane helix</keyword>
<dbReference type="EC" id="2.4.2.42" evidence="11"/>
<comment type="function">
    <text evidence="10">Glycosyltransferase which elongates the O-linked glucose attached to EGF-like repeats in the extracellular domain of Notch proteins by catalyzing the addition of xylose.</text>
</comment>
<keyword evidence="3" id="KW-0328">Glycosyltransferase</keyword>
<sequence>MPDSMNAILIKCPENNSNKSCETQLIVNIHMNPSFDMENTEKFWVVDKVYDPSKGRTLKLISPYLIVVSRGEPVVMYPLRFLKSINNDPIPMKPPNEVNNNAKLAGSASCMTNEEKNTKRHEMRNATRLKRNQFTLFQTGKSIVSNIFGAKRQKKNTQPRRRDKSNNDHQQKDLSSLGLVQILDIFCLKRQTGKPPLYIVVVCCGQRVQETLVMIKSAILFNYDEEYLKFVIFTEDGKGDEFREKLTDWRDIKPFTFDFEILPLKFPSGNEVEWRNLFKPCAAQRLFLPSLLTHVDSLLYVDTDILFLSPISDIWRFFKKFNETQMSALTPEHENENIGWYNRFARHPFYGRLGVNSGVMLMNLTRMREMKWEQQIVSIHKEYKLRIIWGDQDIINILFYYHPDKLYIMPCEYNYRPDHCMYMSICNMSHAGVKVIHGNRGYFHSDRQPLFKSIYEAMENYQLGSNANTEFLMPLHAALSIPSVKNSSCGKISSEVLKVANAVISKRYREV</sequence>
<evidence type="ECO:0000256" key="12">
    <source>
        <dbReference type="ARBA" id="ARBA00049181"/>
    </source>
</evidence>
<evidence type="ECO:0000256" key="7">
    <source>
        <dbReference type="ARBA" id="ARBA00022989"/>
    </source>
</evidence>
<evidence type="ECO:0000313" key="15">
    <source>
        <dbReference type="Proteomes" id="UP000000304"/>
    </source>
</evidence>
<protein>
    <recommendedName>
        <fullName evidence="11">UDP-D-xylose:beta-D-glucoside alpha-1,3-D-xylosyltransferase</fullName>
        <ecNumber evidence="11">2.4.2.42</ecNumber>
    </recommendedName>
</protein>
<dbReference type="Pfam" id="PF01501">
    <property type="entry name" value="Glyco_transf_8"/>
    <property type="match status" value="1"/>
</dbReference>
<evidence type="ECO:0000256" key="1">
    <source>
        <dbReference type="ARBA" id="ARBA00004606"/>
    </source>
</evidence>
<dbReference type="GO" id="GO:0016266">
    <property type="term" value="P:protein O-linked glycosylation via N-acetyl-galactosamine"/>
    <property type="evidence" value="ECO:0007669"/>
    <property type="project" value="TreeGrafter"/>
</dbReference>
<comment type="similarity">
    <text evidence="2">Belongs to the glycosyltransferase 8 family.</text>
</comment>
<evidence type="ECO:0000256" key="11">
    <source>
        <dbReference type="ARBA" id="ARBA00038854"/>
    </source>
</evidence>
<keyword evidence="8" id="KW-0472">Membrane</keyword>
<evidence type="ECO:0000256" key="10">
    <source>
        <dbReference type="ARBA" id="ARBA00037301"/>
    </source>
</evidence>
<dbReference type="InterPro" id="IPR002495">
    <property type="entry name" value="Glyco_trans_8"/>
</dbReference>